<evidence type="ECO:0000259" key="4">
    <source>
        <dbReference type="Pfam" id="PF23071"/>
    </source>
</evidence>
<feature type="domain" description="DUF7044" evidence="4">
    <location>
        <begin position="65"/>
        <end position="162"/>
    </location>
</feature>
<evidence type="ECO:0000259" key="3">
    <source>
        <dbReference type="Pfam" id="PF23070"/>
    </source>
</evidence>
<reference evidence="7" key="1">
    <citation type="submission" date="2011-05" db="EMBL/GenBank/DDBJ databases">
        <authorList>
            <person name="Richards S.R."/>
            <person name="Qu J."/>
            <person name="Jiang H."/>
            <person name="Jhangiani S.N."/>
            <person name="Agravi P."/>
            <person name="Goodspeed R."/>
            <person name="Gross S."/>
            <person name="Mandapat C."/>
            <person name="Jackson L."/>
            <person name="Mathew T."/>
            <person name="Pu L."/>
            <person name="Thornton R."/>
            <person name="Saada N."/>
            <person name="Wilczek-Boney K.B."/>
            <person name="Lee S."/>
            <person name="Kovar C."/>
            <person name="Wu Y."/>
            <person name="Scherer S.E."/>
            <person name="Worley K.C."/>
            <person name="Muzny D.M."/>
            <person name="Gibbs R."/>
        </authorList>
    </citation>
    <scope>NUCLEOTIDE SEQUENCE</scope>
    <source>
        <strain evidence="7">Brora</strain>
    </source>
</reference>
<dbReference type="Proteomes" id="UP000014500">
    <property type="component" value="Unassembled WGS sequence"/>
</dbReference>
<dbReference type="InterPro" id="IPR055472">
    <property type="entry name" value="DUF7044"/>
</dbReference>
<dbReference type="OMA" id="FKTYTMK"/>
<dbReference type="PANTHER" id="PTHR22255:SF4">
    <property type="entry name" value="CATION-INDEPENDENT MANNOSE-6-PHOSPHATE RECEPTOR"/>
    <property type="match status" value="1"/>
</dbReference>
<dbReference type="EMBL" id="JH431978">
    <property type="status" value="NOT_ANNOTATED_CDS"/>
    <property type="molecule type" value="Genomic_DNA"/>
</dbReference>
<reference evidence="6" key="2">
    <citation type="submission" date="2015-02" db="UniProtKB">
        <authorList>
            <consortium name="EnsemblMetazoa"/>
        </authorList>
    </citation>
    <scope>IDENTIFICATION</scope>
</reference>
<keyword evidence="7" id="KW-1185">Reference proteome</keyword>
<organism evidence="6 7">
    <name type="scientific">Strigamia maritima</name>
    <name type="common">European centipede</name>
    <name type="synonym">Geophilus maritimus</name>
    <dbReference type="NCBI Taxonomy" id="126957"/>
    <lineage>
        <taxon>Eukaryota</taxon>
        <taxon>Metazoa</taxon>
        <taxon>Ecdysozoa</taxon>
        <taxon>Arthropoda</taxon>
        <taxon>Myriapoda</taxon>
        <taxon>Chilopoda</taxon>
        <taxon>Pleurostigmophora</taxon>
        <taxon>Geophilomorpha</taxon>
        <taxon>Linotaeniidae</taxon>
        <taxon>Strigamia</taxon>
    </lineage>
</organism>
<dbReference type="PhylomeDB" id="T1J9R8"/>
<dbReference type="Pfam" id="PF23070">
    <property type="entry name" value="DUF7043"/>
    <property type="match status" value="1"/>
</dbReference>
<dbReference type="Pfam" id="PF23069">
    <property type="entry name" value="DUF7042"/>
    <property type="match status" value="1"/>
</dbReference>
<feature type="region of interest" description="Disordered" evidence="1">
    <location>
        <begin position="573"/>
        <end position="595"/>
    </location>
</feature>
<dbReference type="InterPro" id="IPR055473">
    <property type="entry name" value="DUF7045"/>
</dbReference>
<dbReference type="HOGENOM" id="CLU_025466_0_0_1"/>
<evidence type="ECO:0000313" key="7">
    <source>
        <dbReference type="Proteomes" id="UP000014500"/>
    </source>
</evidence>
<accession>T1J9R8</accession>
<dbReference type="eggNOG" id="ENOG502QR46">
    <property type="taxonomic scope" value="Eukaryota"/>
</dbReference>
<dbReference type="AlphaFoldDB" id="T1J9R8"/>
<evidence type="ECO:0000313" key="6">
    <source>
        <dbReference type="EnsemblMetazoa" id="SMAR010465-PA"/>
    </source>
</evidence>
<protein>
    <submittedName>
        <fullName evidence="6">Uncharacterized protein</fullName>
    </submittedName>
</protein>
<dbReference type="STRING" id="126957.T1J9R8"/>
<feature type="domain" description="DUF7045" evidence="5">
    <location>
        <begin position="447"/>
        <end position="547"/>
    </location>
</feature>
<dbReference type="Pfam" id="PF23071">
    <property type="entry name" value="DUF7044"/>
    <property type="match status" value="1"/>
</dbReference>
<dbReference type="EnsemblMetazoa" id="SMAR010465-RA">
    <property type="protein sequence ID" value="SMAR010465-PA"/>
    <property type="gene ID" value="SMAR010465"/>
</dbReference>
<dbReference type="InterPro" id="IPR055470">
    <property type="entry name" value="DUF7042"/>
</dbReference>
<evidence type="ECO:0000259" key="2">
    <source>
        <dbReference type="Pfam" id="PF23069"/>
    </source>
</evidence>
<dbReference type="InterPro" id="IPR055471">
    <property type="entry name" value="DUF7043"/>
</dbReference>
<feature type="domain" description="DUF7042" evidence="2">
    <location>
        <begin position="187"/>
        <end position="310"/>
    </location>
</feature>
<evidence type="ECO:0000256" key="1">
    <source>
        <dbReference type="SAM" id="MobiDB-lite"/>
    </source>
</evidence>
<name>T1J9R8_STRMM</name>
<proteinExistence type="predicted"/>
<evidence type="ECO:0000259" key="5">
    <source>
        <dbReference type="Pfam" id="PF23073"/>
    </source>
</evidence>
<dbReference type="Pfam" id="PF23073">
    <property type="entry name" value="DUF7045"/>
    <property type="match status" value="1"/>
</dbReference>
<feature type="domain" description="DUF7043" evidence="3">
    <location>
        <begin position="331"/>
        <end position="435"/>
    </location>
</feature>
<sequence>MAKQEGRRCAAGCNEADEIHGVDGEDACRLGSHPIAIASADIWLVRGGVMKNENYVLGMILTCICYLADEYQGVFMGLLPATSRSPPMLSEVMVVADGIPIWGECYRKIGNSVILREREQTQCFRCIVILVRSNNVLQVYSHGLEKCYMDEESARTSCPTESSIASKTTKEIMLYKKPNPEIVVLQSYCPINGRFKATYSSNVDRNRHCQVPTAEFSNCPYGFSLCAKFKQCSFPDEELHYQCLGDWEGPNEERYLALLEGQPNAPINPTENPKYRCAMYYEDKSSGKISLALSGDSTCTNDHLMNSSMGAETYSLMLTLPPSWPPIALVSECRFPPWAQGPWTNLEVEGGIITFKDHRNFKTYTIKCMTKEVNPQQDRFKVYMRSQCGDELYTCLELSHRSDHIIEFQIGQFPEVQYNDSICHDKQFNSKSWITLGRQGLVPDTPCPIAGEYTGLVPDAPRICAKLASDCNNPDIMFYTASNCLNRSEIYEEREYKCLGQWEENGLTYTYTERRDVNGFQCFLGTIISETVIQIMEADVNCMRGIDLSKFGMQMTKKADCDFGLPPVTLPTSSRGTSLPGKTFSPTRREHTTRKSIHITKPPTPPWEIISDTRHPVNYESGASQLTWQISLFFCLLAIYCV</sequence>
<dbReference type="PANTHER" id="PTHR22255">
    <property type="entry name" value="LP06548P"/>
    <property type="match status" value="1"/>
</dbReference>